<feature type="transmembrane region" description="Helical" evidence="6">
    <location>
        <begin position="21"/>
        <end position="44"/>
    </location>
</feature>
<organism evidence="7">
    <name type="scientific">freshwater metagenome</name>
    <dbReference type="NCBI Taxonomy" id="449393"/>
    <lineage>
        <taxon>unclassified sequences</taxon>
        <taxon>metagenomes</taxon>
        <taxon>ecological metagenomes</taxon>
    </lineage>
</organism>
<dbReference type="InterPro" id="IPR002033">
    <property type="entry name" value="TatC"/>
</dbReference>
<gene>
    <name evidence="7" type="ORF">UFOPK2366_00942</name>
</gene>
<dbReference type="GO" id="GO:0065002">
    <property type="term" value="P:intracellular protein transmembrane transport"/>
    <property type="evidence" value="ECO:0007669"/>
    <property type="project" value="TreeGrafter"/>
</dbReference>
<name>A0A6J6PE48_9ZZZZ</name>
<protein>
    <submittedName>
        <fullName evidence="7">Unannotated protein</fullName>
    </submittedName>
</protein>
<dbReference type="Pfam" id="PF00902">
    <property type="entry name" value="TatC"/>
    <property type="match status" value="1"/>
</dbReference>
<dbReference type="PANTHER" id="PTHR30371">
    <property type="entry name" value="SEC-INDEPENDENT PROTEIN TRANSLOCASE PROTEIN TATC"/>
    <property type="match status" value="1"/>
</dbReference>
<keyword evidence="3 6" id="KW-1133">Transmembrane helix</keyword>
<dbReference type="GO" id="GO:0033281">
    <property type="term" value="C:TAT protein transport complex"/>
    <property type="evidence" value="ECO:0007669"/>
    <property type="project" value="TreeGrafter"/>
</dbReference>
<evidence type="ECO:0000256" key="4">
    <source>
        <dbReference type="ARBA" id="ARBA00023136"/>
    </source>
</evidence>
<reference evidence="7" key="1">
    <citation type="submission" date="2020-05" db="EMBL/GenBank/DDBJ databases">
        <authorList>
            <person name="Chiriac C."/>
            <person name="Salcher M."/>
            <person name="Ghai R."/>
            <person name="Kavagutti S V."/>
        </authorList>
    </citation>
    <scope>NUCLEOTIDE SEQUENCE</scope>
</reference>
<keyword evidence="4 6" id="KW-0472">Membrane</keyword>
<evidence type="ECO:0000256" key="6">
    <source>
        <dbReference type="SAM" id="Phobius"/>
    </source>
</evidence>
<evidence type="ECO:0000256" key="1">
    <source>
        <dbReference type="ARBA" id="ARBA00004141"/>
    </source>
</evidence>
<evidence type="ECO:0000256" key="2">
    <source>
        <dbReference type="ARBA" id="ARBA00022692"/>
    </source>
</evidence>
<keyword evidence="2 6" id="KW-0812">Transmembrane</keyword>
<evidence type="ECO:0000256" key="5">
    <source>
        <dbReference type="SAM" id="MobiDB-lite"/>
    </source>
</evidence>
<evidence type="ECO:0000313" key="7">
    <source>
        <dbReference type="EMBL" id="CAB4694738.1"/>
    </source>
</evidence>
<feature type="transmembrane region" description="Helical" evidence="6">
    <location>
        <begin position="68"/>
        <end position="94"/>
    </location>
</feature>
<feature type="compositionally biased region" description="Acidic residues" evidence="5">
    <location>
        <begin position="163"/>
        <end position="172"/>
    </location>
</feature>
<dbReference type="EMBL" id="CAEZXM010000158">
    <property type="protein sequence ID" value="CAB4694738.1"/>
    <property type="molecule type" value="Genomic_DNA"/>
</dbReference>
<feature type="region of interest" description="Disordered" evidence="5">
    <location>
        <begin position="160"/>
        <end position="181"/>
    </location>
</feature>
<feature type="transmembrane region" description="Helical" evidence="6">
    <location>
        <begin position="106"/>
        <end position="122"/>
    </location>
</feature>
<dbReference type="PANTHER" id="PTHR30371:SF0">
    <property type="entry name" value="SEC-INDEPENDENT PROTEIN TRANSLOCASE PROTEIN TATC, CHLOROPLASTIC-RELATED"/>
    <property type="match status" value="1"/>
</dbReference>
<evidence type="ECO:0000256" key="3">
    <source>
        <dbReference type="ARBA" id="ARBA00022989"/>
    </source>
</evidence>
<sequence>MVLWQIWRFVVPALHAKEKKYAIPFIGSTIGLFVLGGYIAYWTLDKALEFLISWSGSGVGQIFQIEKYISLVGLMVFAFGIGFEFPVLLVFLQIAGVLTPQTLLKGWRFAIMAIFAIAAIITPSGDPISMLALAVPMSIFYLISIVIGLIMQRRKRKQALNATDDDDDDDDHDTAGAAASA</sequence>
<dbReference type="GO" id="GO:0043953">
    <property type="term" value="P:protein transport by the Tat complex"/>
    <property type="evidence" value="ECO:0007669"/>
    <property type="project" value="TreeGrafter"/>
</dbReference>
<proteinExistence type="predicted"/>
<accession>A0A6J6PE48</accession>
<dbReference type="AlphaFoldDB" id="A0A6J6PE48"/>
<dbReference type="GO" id="GO:0009977">
    <property type="term" value="F:proton motive force dependent protein transmembrane transporter activity"/>
    <property type="evidence" value="ECO:0007669"/>
    <property type="project" value="TreeGrafter"/>
</dbReference>
<comment type="subcellular location">
    <subcellularLocation>
        <location evidence="1">Membrane</location>
        <topology evidence="1">Multi-pass membrane protein</topology>
    </subcellularLocation>
</comment>
<feature type="transmembrane region" description="Helical" evidence="6">
    <location>
        <begin position="128"/>
        <end position="151"/>
    </location>
</feature>
<dbReference type="PRINTS" id="PR01840">
    <property type="entry name" value="TATCFAMILY"/>
</dbReference>